<dbReference type="OrthoDB" id="27496at2157"/>
<feature type="transmembrane region" description="Helical" evidence="1">
    <location>
        <begin position="156"/>
        <end position="175"/>
    </location>
</feature>
<evidence type="ECO:0000313" key="2">
    <source>
        <dbReference type="EMBL" id="AEA13333.1"/>
    </source>
</evidence>
<reference evidence="2 3" key="1">
    <citation type="journal article" date="2011" name="J. Bacteriol.">
        <title>Complete genome sequence of the thermoacidophilic crenarchaeon Thermoproteus uzoniensis 768-20.</title>
        <authorList>
            <person name="Mardanov A.V."/>
            <person name="Gumerov V.M."/>
            <person name="Beletsky A.V."/>
            <person name="Prokofeva M.I."/>
            <person name="Bonch-Osmolovskaya E.A."/>
            <person name="Ravin N.V."/>
            <person name="Skryabin K.G."/>
        </authorList>
    </citation>
    <scope>NUCLEOTIDE SEQUENCE [LARGE SCALE GENOMIC DNA]</scope>
    <source>
        <strain evidence="2 3">768-20</strain>
    </source>
</reference>
<feature type="transmembrane region" description="Helical" evidence="1">
    <location>
        <begin position="36"/>
        <end position="58"/>
    </location>
</feature>
<feature type="transmembrane region" description="Helical" evidence="1">
    <location>
        <begin position="7"/>
        <end position="24"/>
    </location>
</feature>
<proteinExistence type="predicted"/>
<sequence>MHNGLRLDVVLAVVIATAIIIAILSMPDILEPVARAILSSLGYVLPAAMLAIGVVHGLKPDEHTWPITISYAMMQRDTARAVLATATFTGALTLVWTAMSALVGLLPEALFRGVYDWLVDVLVGVTMIAIAAIYLRKSREEGGEAAPDYKAIWIHGLGAAFGGDFFVVLLLALTVKAAAPWFPAALVGFLFGFGSFLGQLGIVMLAYRGLVSLVRAPQILVRAGRLSLLILGFFLIGLGIYTYFS</sequence>
<keyword evidence="1" id="KW-0472">Membrane</keyword>
<feature type="transmembrane region" description="Helical" evidence="1">
    <location>
        <begin position="181"/>
        <end position="205"/>
    </location>
</feature>
<keyword evidence="1" id="KW-0812">Transmembrane</keyword>
<evidence type="ECO:0000313" key="3">
    <source>
        <dbReference type="Proteomes" id="UP000008138"/>
    </source>
</evidence>
<dbReference type="eggNOG" id="arCOG06008">
    <property type="taxonomic scope" value="Archaea"/>
</dbReference>
<dbReference type="STRING" id="999630.TUZN_1873"/>
<dbReference type="Proteomes" id="UP000008138">
    <property type="component" value="Chromosome"/>
</dbReference>
<keyword evidence="1" id="KW-1133">Transmembrane helix</keyword>
<dbReference type="EMBL" id="CP002590">
    <property type="protein sequence ID" value="AEA13333.1"/>
    <property type="molecule type" value="Genomic_DNA"/>
</dbReference>
<evidence type="ECO:0000256" key="1">
    <source>
        <dbReference type="SAM" id="Phobius"/>
    </source>
</evidence>
<dbReference type="AlphaFoldDB" id="F2L421"/>
<dbReference type="HOGENOM" id="CLU_1232810_0_0_2"/>
<gene>
    <name evidence="2" type="ordered locus">TUZN_1873</name>
</gene>
<feature type="transmembrane region" description="Helical" evidence="1">
    <location>
        <begin position="226"/>
        <end position="244"/>
    </location>
</feature>
<feature type="transmembrane region" description="Helical" evidence="1">
    <location>
        <begin position="117"/>
        <end position="135"/>
    </location>
</feature>
<dbReference type="KEGG" id="tuz:TUZN_1873"/>
<feature type="transmembrane region" description="Helical" evidence="1">
    <location>
        <begin position="79"/>
        <end position="105"/>
    </location>
</feature>
<organism evidence="2 3">
    <name type="scientific">Thermoproteus uzoniensis (strain 768-20)</name>
    <dbReference type="NCBI Taxonomy" id="999630"/>
    <lineage>
        <taxon>Archaea</taxon>
        <taxon>Thermoproteota</taxon>
        <taxon>Thermoprotei</taxon>
        <taxon>Thermoproteales</taxon>
        <taxon>Thermoproteaceae</taxon>
        <taxon>Thermoproteus</taxon>
    </lineage>
</organism>
<reference key="2">
    <citation type="submission" date="2011-03" db="EMBL/GenBank/DDBJ databases">
        <title>Complete genome sequence of the thermoacidophilic crenarchaeon Thermoproteus uzoniensis 768-20.</title>
        <authorList>
            <person name="Mardanov A.V."/>
            <person name="Gumerov V.M."/>
            <person name="Beletsky A.V."/>
            <person name="Prokofeva M.I."/>
            <person name="Bonch-Osmolovskaya E.A."/>
            <person name="Ravin N.V."/>
            <person name="Skryabin K.G."/>
        </authorList>
    </citation>
    <scope>NUCLEOTIDE SEQUENCE</scope>
    <source>
        <strain>768-20</strain>
    </source>
</reference>
<keyword evidence="3" id="KW-1185">Reference proteome</keyword>
<accession>F2L421</accession>
<protein>
    <submittedName>
        <fullName evidence="2">Uncharacterized protein</fullName>
    </submittedName>
</protein>
<name>F2L421_THEU7</name>